<dbReference type="AlphaFoldDB" id="A0A1Y2ID08"/>
<sequence>MARGSLTKSWILLYSNGLSKVVLAYFFSQVYGAIAIEEPDDEVDEFESIKRALAAQDAQPEPPTAAFTVRWQRTVKALRPADSNPSAPCATLASSCSRWCTSGSRILRRVSVSASLTLPPCICMIFSTE</sequence>
<organism evidence="1 2">
    <name type="scientific">Trametes coccinea (strain BRFM310)</name>
    <name type="common">Pycnoporus coccineus</name>
    <dbReference type="NCBI Taxonomy" id="1353009"/>
    <lineage>
        <taxon>Eukaryota</taxon>
        <taxon>Fungi</taxon>
        <taxon>Dikarya</taxon>
        <taxon>Basidiomycota</taxon>
        <taxon>Agaricomycotina</taxon>
        <taxon>Agaricomycetes</taxon>
        <taxon>Polyporales</taxon>
        <taxon>Polyporaceae</taxon>
        <taxon>Trametes</taxon>
    </lineage>
</organism>
<protein>
    <submittedName>
        <fullName evidence="1">Uncharacterized protein</fullName>
    </submittedName>
</protein>
<proteinExistence type="predicted"/>
<reference evidence="1 2" key="1">
    <citation type="journal article" date="2015" name="Biotechnol. Biofuels">
        <title>Enhanced degradation of softwood versus hardwood by the white-rot fungus Pycnoporus coccineus.</title>
        <authorList>
            <person name="Couturier M."/>
            <person name="Navarro D."/>
            <person name="Chevret D."/>
            <person name="Henrissat B."/>
            <person name="Piumi F."/>
            <person name="Ruiz-Duenas F.J."/>
            <person name="Martinez A.T."/>
            <person name="Grigoriev I.V."/>
            <person name="Riley R."/>
            <person name="Lipzen A."/>
            <person name="Berrin J.G."/>
            <person name="Master E.R."/>
            <person name="Rosso M.N."/>
        </authorList>
    </citation>
    <scope>NUCLEOTIDE SEQUENCE [LARGE SCALE GENOMIC DNA]</scope>
    <source>
        <strain evidence="1 2">BRFM310</strain>
    </source>
</reference>
<dbReference type="Proteomes" id="UP000193067">
    <property type="component" value="Unassembled WGS sequence"/>
</dbReference>
<name>A0A1Y2ID08_TRAC3</name>
<accession>A0A1Y2ID08</accession>
<gene>
    <name evidence="1" type="ORF">PYCCODRAFT_1104095</name>
</gene>
<evidence type="ECO:0000313" key="2">
    <source>
        <dbReference type="Proteomes" id="UP000193067"/>
    </source>
</evidence>
<evidence type="ECO:0000313" key="1">
    <source>
        <dbReference type="EMBL" id="OSC97781.1"/>
    </source>
</evidence>
<dbReference type="STRING" id="1353009.A0A1Y2ID08"/>
<dbReference type="EMBL" id="KZ084146">
    <property type="protein sequence ID" value="OSC97781.1"/>
    <property type="molecule type" value="Genomic_DNA"/>
</dbReference>
<keyword evidence="2" id="KW-1185">Reference proteome</keyword>